<dbReference type="PROSITE" id="PS51257">
    <property type="entry name" value="PROKAR_LIPOPROTEIN"/>
    <property type="match status" value="1"/>
</dbReference>
<feature type="binding site" evidence="3">
    <location>
        <position position="108"/>
    </location>
    <ligand>
        <name>Zn(2+)</name>
        <dbReference type="ChEBI" id="CHEBI:29105"/>
    </ligand>
</feature>
<keyword evidence="3" id="KW-0479">Metal-binding</keyword>
<keyword evidence="3" id="KW-0862">Zinc</keyword>
<dbReference type="InterPro" id="IPR006311">
    <property type="entry name" value="TAT_signal"/>
</dbReference>
<dbReference type="Gene3D" id="3.40.1050.10">
    <property type="entry name" value="Carbonic anhydrase"/>
    <property type="match status" value="1"/>
</dbReference>
<feature type="binding site" evidence="3">
    <location>
        <position position="161"/>
    </location>
    <ligand>
        <name>Zn(2+)</name>
        <dbReference type="ChEBI" id="CHEBI:29105"/>
    </ligand>
</feature>
<evidence type="ECO:0000256" key="3">
    <source>
        <dbReference type="PIRSR" id="PIRSR601765-1"/>
    </source>
</evidence>
<dbReference type="PROSITE" id="PS51318">
    <property type="entry name" value="TAT"/>
    <property type="match status" value="1"/>
</dbReference>
<protein>
    <submittedName>
        <fullName evidence="4">Carbonic anhydrase</fullName>
    </submittedName>
</protein>
<feature type="binding site" evidence="3">
    <location>
        <position position="110"/>
    </location>
    <ligand>
        <name>Zn(2+)</name>
        <dbReference type="ChEBI" id="CHEBI:29105"/>
    </ligand>
</feature>
<comment type="function">
    <text evidence="2">Catalyzes the reversible hydration of carbon dioxide to form bicarbonate.</text>
</comment>
<dbReference type="OrthoDB" id="9797527at2"/>
<dbReference type="Pfam" id="PF00484">
    <property type="entry name" value="Pro_CA"/>
    <property type="match status" value="1"/>
</dbReference>
<evidence type="ECO:0000313" key="4">
    <source>
        <dbReference type="EMBL" id="RZT85448.1"/>
    </source>
</evidence>
<evidence type="ECO:0000256" key="1">
    <source>
        <dbReference type="ARBA" id="ARBA00006217"/>
    </source>
</evidence>
<dbReference type="PANTHER" id="PTHR11002:SF79">
    <property type="entry name" value="CARBONIC ANHYDRASE 2"/>
    <property type="match status" value="1"/>
</dbReference>
<name>A0A4Q7UWR2_PSEST</name>
<dbReference type="PANTHER" id="PTHR11002">
    <property type="entry name" value="CARBONIC ANHYDRASE"/>
    <property type="match status" value="1"/>
</dbReference>
<proteinExistence type="inferred from homology"/>
<dbReference type="InterPro" id="IPR036874">
    <property type="entry name" value="Carbonic_anhydrase_sf"/>
</dbReference>
<comment type="similarity">
    <text evidence="1">Belongs to the beta-class carbonic anhydrase family.</text>
</comment>
<dbReference type="GO" id="GO:0004089">
    <property type="term" value="F:carbonate dehydratase activity"/>
    <property type="evidence" value="ECO:0007669"/>
    <property type="project" value="InterPro"/>
</dbReference>
<dbReference type="InterPro" id="IPR001765">
    <property type="entry name" value="Carbonic_anhydrase"/>
</dbReference>
<comment type="caution">
    <text evidence="4">The sequence shown here is derived from an EMBL/GenBank/DDBJ whole genome shotgun (WGS) entry which is preliminary data.</text>
</comment>
<keyword evidence="5" id="KW-1185">Reference proteome</keyword>
<dbReference type="EMBL" id="SHKL01000001">
    <property type="protein sequence ID" value="RZT85448.1"/>
    <property type="molecule type" value="Genomic_DNA"/>
</dbReference>
<dbReference type="SMART" id="SM00947">
    <property type="entry name" value="Pro_CA"/>
    <property type="match status" value="1"/>
</dbReference>
<gene>
    <name evidence="4" type="ORF">EV383_2314</name>
</gene>
<evidence type="ECO:0000313" key="5">
    <source>
        <dbReference type="Proteomes" id="UP000291591"/>
    </source>
</evidence>
<accession>A0A4Q7UWR2</accession>
<comment type="cofactor">
    <cofactor evidence="3">
        <name>Zn(2+)</name>
        <dbReference type="ChEBI" id="CHEBI:29105"/>
    </cofactor>
    <text evidence="3">Binds 1 zinc ion per subunit.</text>
</comment>
<feature type="binding site" evidence="3">
    <location>
        <position position="164"/>
    </location>
    <ligand>
        <name>Zn(2+)</name>
        <dbReference type="ChEBI" id="CHEBI:29105"/>
    </ligand>
</feature>
<organism evidence="4 5">
    <name type="scientific">Pseudonocardia sediminis</name>
    <dbReference type="NCBI Taxonomy" id="1397368"/>
    <lineage>
        <taxon>Bacteria</taxon>
        <taxon>Bacillati</taxon>
        <taxon>Actinomycetota</taxon>
        <taxon>Actinomycetes</taxon>
        <taxon>Pseudonocardiales</taxon>
        <taxon>Pseudonocardiaceae</taxon>
        <taxon>Pseudonocardia</taxon>
    </lineage>
</organism>
<sequence length="252" mass="25109">MGGIERRAVLRGMAGIGLGGVAAMATAGCSTPASGSAGAGASAAPATLPAAAPAAAPAAPPSAEQALALLQEGNRRWREVHPDHPHEGVEVRTRLVSAQHPIATVLSCVDSRVPPELVFDQGLGDLLTVRTAGQVLDDAVLGSVAFGLLELKIPLVVVLGHESCGAVSAALDATAKGEAAPGHLSTLVEAIAPSIPAQGDRTARIAGGVDANVRRVVAGLKADADLAGAVARGELTVVGARYDLHTAEVVLL</sequence>
<reference evidence="4 5" key="1">
    <citation type="submission" date="2019-02" db="EMBL/GenBank/DDBJ databases">
        <title>Sequencing the genomes of 1000 actinobacteria strains.</title>
        <authorList>
            <person name="Klenk H.-P."/>
        </authorList>
    </citation>
    <scope>NUCLEOTIDE SEQUENCE [LARGE SCALE GENOMIC DNA]</scope>
    <source>
        <strain evidence="4 5">DSM 45779</strain>
    </source>
</reference>
<dbReference type="GO" id="GO:0008270">
    <property type="term" value="F:zinc ion binding"/>
    <property type="evidence" value="ECO:0007669"/>
    <property type="project" value="InterPro"/>
</dbReference>
<evidence type="ECO:0000256" key="2">
    <source>
        <dbReference type="ARBA" id="ARBA00024993"/>
    </source>
</evidence>
<dbReference type="RefSeq" id="WP_130289905.1">
    <property type="nucleotide sequence ID" value="NZ_SHKL01000001.1"/>
</dbReference>
<dbReference type="SUPFAM" id="SSF53056">
    <property type="entry name" value="beta-carbonic anhydrase, cab"/>
    <property type="match status" value="1"/>
</dbReference>
<dbReference type="AlphaFoldDB" id="A0A4Q7UWR2"/>
<dbReference type="Proteomes" id="UP000291591">
    <property type="component" value="Unassembled WGS sequence"/>
</dbReference>